<dbReference type="GO" id="GO:0005576">
    <property type="term" value="C:extracellular region"/>
    <property type="evidence" value="ECO:0007669"/>
    <property type="project" value="InterPro"/>
</dbReference>
<dbReference type="SUPFAM" id="SSF57625">
    <property type="entry name" value="Invertebrate chitin-binding proteins"/>
    <property type="match status" value="1"/>
</dbReference>
<dbReference type="Pfam" id="PF01607">
    <property type="entry name" value="CBM_14"/>
    <property type="match status" value="1"/>
</dbReference>
<organism evidence="8 9">
    <name type="scientific">Daphnia galeata</name>
    <dbReference type="NCBI Taxonomy" id="27404"/>
    <lineage>
        <taxon>Eukaryota</taxon>
        <taxon>Metazoa</taxon>
        <taxon>Ecdysozoa</taxon>
        <taxon>Arthropoda</taxon>
        <taxon>Crustacea</taxon>
        <taxon>Branchiopoda</taxon>
        <taxon>Diplostraca</taxon>
        <taxon>Cladocera</taxon>
        <taxon>Anomopoda</taxon>
        <taxon>Daphniidae</taxon>
        <taxon>Daphnia</taxon>
    </lineage>
</organism>
<dbReference type="AlphaFoldDB" id="A0A8J2W8U3"/>
<evidence type="ECO:0000256" key="2">
    <source>
        <dbReference type="ARBA" id="ARBA00022729"/>
    </source>
</evidence>
<dbReference type="OrthoDB" id="6377781at2759"/>
<evidence type="ECO:0000256" key="4">
    <source>
        <dbReference type="ARBA" id="ARBA00023157"/>
    </source>
</evidence>
<evidence type="ECO:0000256" key="6">
    <source>
        <dbReference type="SAM" id="SignalP"/>
    </source>
</evidence>
<dbReference type="Gene3D" id="2.170.140.10">
    <property type="entry name" value="Chitin binding domain"/>
    <property type="match status" value="1"/>
</dbReference>
<reference evidence="8" key="1">
    <citation type="submission" date="2021-11" db="EMBL/GenBank/DDBJ databases">
        <authorList>
            <person name="Schell T."/>
        </authorList>
    </citation>
    <scope>NUCLEOTIDE SEQUENCE</scope>
    <source>
        <strain evidence="8">M5</strain>
    </source>
</reference>
<dbReference type="InterPro" id="IPR002557">
    <property type="entry name" value="Chitin-bd_dom"/>
</dbReference>
<dbReference type="PANTHER" id="PTHR23301">
    <property type="entry name" value="CHITIN BINDING PERITROPHIN-A"/>
    <property type="match status" value="1"/>
</dbReference>
<accession>A0A8J2W8U3</accession>
<dbReference type="InterPro" id="IPR036508">
    <property type="entry name" value="Chitin-bd_dom_sf"/>
</dbReference>
<dbReference type="GO" id="GO:0008061">
    <property type="term" value="F:chitin binding"/>
    <property type="evidence" value="ECO:0007669"/>
    <property type="project" value="UniProtKB-KW"/>
</dbReference>
<evidence type="ECO:0000313" key="9">
    <source>
        <dbReference type="Proteomes" id="UP000789390"/>
    </source>
</evidence>
<dbReference type="InterPro" id="IPR051940">
    <property type="entry name" value="Chitin_bind-dev_reg"/>
</dbReference>
<comment type="caution">
    <text evidence="8">The sequence shown here is derived from an EMBL/GenBank/DDBJ whole genome shotgun (WGS) entry which is preliminary data.</text>
</comment>
<feature type="signal peptide" evidence="6">
    <location>
        <begin position="1"/>
        <end position="20"/>
    </location>
</feature>
<dbReference type="Proteomes" id="UP000789390">
    <property type="component" value="Unassembled WGS sequence"/>
</dbReference>
<evidence type="ECO:0000256" key="3">
    <source>
        <dbReference type="ARBA" id="ARBA00022737"/>
    </source>
</evidence>
<name>A0A8J2W8U3_9CRUS</name>
<keyword evidence="1" id="KW-0147">Chitin-binding</keyword>
<evidence type="ECO:0000313" key="8">
    <source>
        <dbReference type="EMBL" id="CAH0109214.1"/>
    </source>
</evidence>
<keyword evidence="4" id="KW-1015">Disulfide bond</keyword>
<evidence type="ECO:0000256" key="5">
    <source>
        <dbReference type="ARBA" id="ARBA00023180"/>
    </source>
</evidence>
<proteinExistence type="predicted"/>
<keyword evidence="9" id="KW-1185">Reference proteome</keyword>
<dbReference type="EMBL" id="CAKKLH010000292">
    <property type="protein sequence ID" value="CAH0109214.1"/>
    <property type="molecule type" value="Genomic_DNA"/>
</dbReference>
<feature type="chain" id="PRO_5035247750" description="Chitin-binding type-2 domain-containing protein" evidence="6">
    <location>
        <begin position="21"/>
        <end position="86"/>
    </location>
</feature>
<evidence type="ECO:0000256" key="1">
    <source>
        <dbReference type="ARBA" id="ARBA00022669"/>
    </source>
</evidence>
<feature type="domain" description="Chitin-binding type-2" evidence="7">
    <location>
        <begin position="24"/>
        <end position="83"/>
    </location>
</feature>
<dbReference type="PROSITE" id="PS50940">
    <property type="entry name" value="CHIT_BIND_II"/>
    <property type="match status" value="1"/>
</dbReference>
<keyword evidence="5" id="KW-0325">Glycoprotein</keyword>
<keyword evidence="2 6" id="KW-0732">Signal</keyword>
<evidence type="ECO:0000259" key="7">
    <source>
        <dbReference type="PROSITE" id="PS50940"/>
    </source>
</evidence>
<protein>
    <recommendedName>
        <fullName evidence="7">Chitin-binding type-2 domain-containing protein</fullName>
    </recommendedName>
</protein>
<sequence length="86" mass="9203">MKLSGLLFFIVAIVAGVVLGQSPLGTCPESDGLQTVYLADSQNCELFYICSGGTPWQQTCSPGLHWNTVVNTCDYPENAKCQISTA</sequence>
<keyword evidence="3" id="KW-0677">Repeat</keyword>
<gene>
    <name evidence="8" type="ORF">DGAL_LOCUS12683</name>
</gene>
<dbReference type="PANTHER" id="PTHR23301:SF0">
    <property type="entry name" value="CHITIN-BINDING TYPE-2 DOMAIN-CONTAINING PROTEIN-RELATED"/>
    <property type="match status" value="1"/>
</dbReference>
<dbReference type="SMART" id="SM00494">
    <property type="entry name" value="ChtBD2"/>
    <property type="match status" value="1"/>
</dbReference>